<feature type="active site" description="Proton acceptor" evidence="3">
    <location>
        <position position="105"/>
    </location>
</feature>
<dbReference type="CDD" id="cd01412">
    <property type="entry name" value="SIRT5_Af1_CobB"/>
    <property type="match status" value="1"/>
</dbReference>
<dbReference type="Pfam" id="PF02146">
    <property type="entry name" value="SIR2"/>
    <property type="match status" value="1"/>
</dbReference>
<evidence type="ECO:0000313" key="7">
    <source>
        <dbReference type="Proteomes" id="UP001144347"/>
    </source>
</evidence>
<dbReference type="HAMAP" id="MF_01121">
    <property type="entry name" value="Sirtuin_ClassIII"/>
    <property type="match status" value="1"/>
</dbReference>
<name>A0ABT4L781_9SPHI</name>
<keyword evidence="2 3" id="KW-0520">NAD</keyword>
<dbReference type="Gene3D" id="3.40.50.1220">
    <property type="entry name" value="TPP-binding domain"/>
    <property type="match status" value="1"/>
</dbReference>
<dbReference type="InterPro" id="IPR029035">
    <property type="entry name" value="DHS-like_NAD/FAD-binding_dom"/>
</dbReference>
<comment type="catalytic activity">
    <reaction evidence="3">
        <text>N(6)-acetyl-L-lysyl-[protein] + NAD(+) + H2O = 2''-O-acetyl-ADP-D-ribose + nicotinamide + L-lysyl-[protein]</text>
        <dbReference type="Rhea" id="RHEA:43636"/>
        <dbReference type="Rhea" id="RHEA-COMP:9752"/>
        <dbReference type="Rhea" id="RHEA-COMP:10731"/>
        <dbReference type="ChEBI" id="CHEBI:15377"/>
        <dbReference type="ChEBI" id="CHEBI:17154"/>
        <dbReference type="ChEBI" id="CHEBI:29969"/>
        <dbReference type="ChEBI" id="CHEBI:57540"/>
        <dbReference type="ChEBI" id="CHEBI:61930"/>
        <dbReference type="ChEBI" id="CHEBI:83767"/>
        <dbReference type="EC" id="2.3.1.286"/>
    </reaction>
</comment>
<feature type="binding site" evidence="3">
    <location>
        <position position="215"/>
    </location>
    <ligand>
        <name>NAD(+)</name>
        <dbReference type="ChEBI" id="CHEBI:57540"/>
    </ligand>
</feature>
<comment type="caution">
    <text evidence="6">The sequence shown here is derived from an EMBL/GenBank/DDBJ whole genome shotgun (WGS) entry which is preliminary data.</text>
</comment>
<feature type="binding site" evidence="3">
    <location>
        <position position="57"/>
    </location>
    <ligand>
        <name>substrate</name>
    </ligand>
</feature>
<evidence type="ECO:0000313" key="6">
    <source>
        <dbReference type="EMBL" id="MCZ4243786.1"/>
    </source>
</evidence>
<dbReference type="PANTHER" id="PTHR11085">
    <property type="entry name" value="NAD-DEPENDENT PROTEIN DEACYLASE SIRTUIN-5, MITOCHONDRIAL-RELATED"/>
    <property type="match status" value="1"/>
</dbReference>
<evidence type="ECO:0000256" key="4">
    <source>
        <dbReference type="PROSITE-ProRule" id="PRU00236"/>
    </source>
</evidence>
<dbReference type="RefSeq" id="WP_269426861.1">
    <property type="nucleotide sequence ID" value="NZ_JAPWGM010000002.1"/>
</dbReference>
<dbReference type="InterPro" id="IPR026591">
    <property type="entry name" value="Sirtuin_cat_small_dom_sf"/>
</dbReference>
<keyword evidence="7" id="KW-1185">Reference proteome</keyword>
<dbReference type="InterPro" id="IPR026590">
    <property type="entry name" value="Ssirtuin_cat_dom"/>
</dbReference>
<dbReference type="PROSITE" id="PS50305">
    <property type="entry name" value="SIRTUIN"/>
    <property type="match status" value="1"/>
</dbReference>
<comment type="subcellular location">
    <subcellularLocation>
        <location evidence="3">Cytoplasm</location>
    </subcellularLocation>
</comment>
<dbReference type="InterPro" id="IPR027546">
    <property type="entry name" value="Sirtuin_class_III"/>
</dbReference>
<feature type="binding site" evidence="3">
    <location>
        <begin position="87"/>
        <end position="90"/>
    </location>
    <ligand>
        <name>NAD(+)</name>
        <dbReference type="ChEBI" id="CHEBI:57540"/>
    </ligand>
</feature>
<dbReference type="PANTHER" id="PTHR11085:SF4">
    <property type="entry name" value="NAD-DEPENDENT PROTEIN DEACYLASE"/>
    <property type="match status" value="1"/>
</dbReference>
<evidence type="ECO:0000256" key="1">
    <source>
        <dbReference type="ARBA" id="ARBA00022679"/>
    </source>
</evidence>
<comment type="function">
    <text evidence="3">NAD-dependent lysine deacetylase and desuccinylase that specifically removes acetyl and succinyl groups on target proteins. Modulates the activities of several proteins which are inactive in their acylated form.</text>
</comment>
<evidence type="ECO:0000256" key="3">
    <source>
        <dbReference type="HAMAP-Rule" id="MF_01121"/>
    </source>
</evidence>
<feature type="binding site" evidence="3">
    <location>
        <position position="54"/>
    </location>
    <ligand>
        <name>substrate</name>
    </ligand>
</feature>
<proteinExistence type="inferred from homology"/>
<dbReference type="Proteomes" id="UP001144347">
    <property type="component" value="Unassembled WGS sequence"/>
</dbReference>
<protein>
    <recommendedName>
        <fullName evidence="3">NAD-dependent protein deacylase</fullName>
        <ecNumber evidence="3">2.3.1.286</ecNumber>
    </recommendedName>
    <alternativeName>
        <fullName evidence="3">Regulatory protein SIR2 homolog</fullName>
    </alternativeName>
</protein>
<dbReference type="EC" id="2.3.1.286" evidence="3"/>
<comment type="similarity">
    <text evidence="3">Belongs to the sirtuin family. Class III subfamily.</text>
</comment>
<dbReference type="InterPro" id="IPR050134">
    <property type="entry name" value="NAD-dep_sirtuin_deacylases"/>
</dbReference>
<feature type="binding site" evidence="3">
    <location>
        <begin position="171"/>
        <end position="173"/>
    </location>
    <ligand>
        <name>NAD(+)</name>
        <dbReference type="ChEBI" id="CHEBI:57540"/>
    </ligand>
</feature>
<comment type="catalytic activity">
    <reaction evidence="3">
        <text>N(6)-succinyl-L-lysyl-[protein] + NAD(+) + H2O = 2''-O-succinyl-ADP-D-ribose + nicotinamide + L-lysyl-[protein]</text>
        <dbReference type="Rhea" id="RHEA:47668"/>
        <dbReference type="Rhea" id="RHEA-COMP:9752"/>
        <dbReference type="Rhea" id="RHEA-COMP:11877"/>
        <dbReference type="ChEBI" id="CHEBI:15377"/>
        <dbReference type="ChEBI" id="CHEBI:17154"/>
        <dbReference type="ChEBI" id="CHEBI:29969"/>
        <dbReference type="ChEBI" id="CHEBI:57540"/>
        <dbReference type="ChEBI" id="CHEBI:87830"/>
        <dbReference type="ChEBI" id="CHEBI:87832"/>
    </reaction>
</comment>
<dbReference type="Gene3D" id="3.30.1600.10">
    <property type="entry name" value="SIR2/SIRT2 'Small Domain"/>
    <property type="match status" value="1"/>
</dbReference>
<comment type="caution">
    <text evidence="3 4">Lacks conserved residue(s) required for the propagation of feature annotation.</text>
</comment>
<feature type="binding site" evidence="3">
    <location>
        <begin position="10"/>
        <end position="29"/>
    </location>
    <ligand>
        <name>NAD(+)</name>
        <dbReference type="ChEBI" id="CHEBI:57540"/>
    </ligand>
</feature>
<dbReference type="SUPFAM" id="SSF52467">
    <property type="entry name" value="DHS-like NAD/FAD-binding domain"/>
    <property type="match status" value="1"/>
</dbReference>
<evidence type="ECO:0000256" key="2">
    <source>
        <dbReference type="ARBA" id="ARBA00023027"/>
    </source>
</evidence>
<keyword evidence="3" id="KW-0963">Cytoplasm</keyword>
<keyword evidence="1" id="KW-0808">Transferase</keyword>
<dbReference type="InterPro" id="IPR003000">
    <property type="entry name" value="Sirtuin"/>
</dbReference>
<organism evidence="6 7">
    <name type="scientific">Pedobacter punctiformis</name>
    <dbReference type="NCBI Taxonomy" id="3004097"/>
    <lineage>
        <taxon>Bacteria</taxon>
        <taxon>Pseudomonadati</taxon>
        <taxon>Bacteroidota</taxon>
        <taxon>Sphingobacteriia</taxon>
        <taxon>Sphingobacteriales</taxon>
        <taxon>Sphingobacteriaceae</taxon>
        <taxon>Pedobacter</taxon>
    </lineage>
</organism>
<evidence type="ECO:0000259" key="5">
    <source>
        <dbReference type="PROSITE" id="PS50305"/>
    </source>
</evidence>
<reference evidence="6" key="1">
    <citation type="submission" date="2022-12" db="EMBL/GenBank/DDBJ databases">
        <title>Genome sequence of HCMS5-2.</title>
        <authorList>
            <person name="Woo H."/>
        </authorList>
    </citation>
    <scope>NUCLEOTIDE SEQUENCE</scope>
    <source>
        <strain evidence="6">HCMS5-2</strain>
    </source>
</reference>
<dbReference type="EMBL" id="JAPWGM010000002">
    <property type="protein sequence ID" value="MCZ4243786.1"/>
    <property type="molecule type" value="Genomic_DNA"/>
</dbReference>
<feature type="domain" description="Deacetylase sirtuin-type" evidence="5">
    <location>
        <begin position="1"/>
        <end position="229"/>
    </location>
</feature>
<comment type="domain">
    <text evidence="3">2 residues (Tyr-54 and Arg-57) present in a large hydrophobic pocket are probably involved in substrate specificity. They are important for desuccinylation activity, but dispensable for deacetylation activity.</text>
</comment>
<gene>
    <name evidence="3" type="primary">cobB</name>
    <name evidence="6" type="ORF">O0955_07185</name>
</gene>
<sequence length="229" mass="25417">MKPKLVVLTGAGISAESGLKTFRDADGLWEGYNVYDVATPEAWQKDPELVQQFYNERRKQVLTAQPNAAHKILAELETDFDVEIITQNIDDLHERAGSTKITHLHGIITKSQSSLKASLAYPIKGWELKMGDLCKMGSQLRPHVVWFGENVPMIETAAKICSNADIFILIGTSLAVYPAAGLIDFVPPSTPKYIIDPRIPEVNRYQNVFKIEHTAVNGMSVVKELLNNG</sequence>
<accession>A0ABT4L781</accession>